<accession>A0A6A5KQZ6</accession>
<reference evidence="2" key="1">
    <citation type="submission" date="2020-01" db="EMBL/GenBank/DDBJ databases">
        <authorList>
            <consortium name="DOE Joint Genome Institute"/>
            <person name="Haridas S."/>
            <person name="Albert R."/>
            <person name="Binder M."/>
            <person name="Bloem J."/>
            <person name="Labutti K."/>
            <person name="Salamov A."/>
            <person name="Andreopoulos B."/>
            <person name="Baker S.E."/>
            <person name="Barry K."/>
            <person name="Bills G."/>
            <person name="Bluhm B.H."/>
            <person name="Cannon C."/>
            <person name="Castanera R."/>
            <person name="Culley D.E."/>
            <person name="Daum C."/>
            <person name="Ezra D."/>
            <person name="Gonzalez J.B."/>
            <person name="Henrissat B."/>
            <person name="Kuo A."/>
            <person name="Liang C."/>
            <person name="Lipzen A."/>
            <person name="Lutzoni F."/>
            <person name="Magnuson J."/>
            <person name="Mondo S."/>
            <person name="Nolan M."/>
            <person name="Ohm R."/>
            <person name="Pangilinan J."/>
            <person name="Park H.-J."/>
            <person name="Ramirez L."/>
            <person name="Alfaro M."/>
            <person name="Sun H."/>
            <person name="Tritt A."/>
            <person name="Yoshinaga Y."/>
            <person name="Zwiers L.-H."/>
            <person name="Turgeon B.G."/>
            <person name="Goodwin S.B."/>
            <person name="Spatafora J.W."/>
            <person name="Crous P.W."/>
            <person name="Grigoriev I.V."/>
        </authorList>
    </citation>
    <scope>NUCLEOTIDE SEQUENCE</scope>
    <source>
        <strain evidence="2">P77</strain>
    </source>
</reference>
<feature type="transmembrane region" description="Helical" evidence="1">
    <location>
        <begin position="12"/>
        <end position="29"/>
    </location>
</feature>
<proteinExistence type="predicted"/>
<evidence type="ECO:0000313" key="3">
    <source>
        <dbReference type="Proteomes" id="UP000800040"/>
    </source>
</evidence>
<evidence type="ECO:0000256" key="1">
    <source>
        <dbReference type="SAM" id="Phobius"/>
    </source>
</evidence>
<dbReference type="OrthoDB" id="6132759at2759"/>
<keyword evidence="1" id="KW-0472">Membrane</keyword>
<evidence type="ECO:0000313" key="2">
    <source>
        <dbReference type="EMBL" id="KAF1838550.1"/>
    </source>
</evidence>
<organism evidence="2 3">
    <name type="scientific">Decorospora gaudefroyi</name>
    <dbReference type="NCBI Taxonomy" id="184978"/>
    <lineage>
        <taxon>Eukaryota</taxon>
        <taxon>Fungi</taxon>
        <taxon>Dikarya</taxon>
        <taxon>Ascomycota</taxon>
        <taxon>Pezizomycotina</taxon>
        <taxon>Dothideomycetes</taxon>
        <taxon>Pleosporomycetidae</taxon>
        <taxon>Pleosporales</taxon>
        <taxon>Pleosporineae</taxon>
        <taxon>Pleosporaceae</taxon>
        <taxon>Decorospora</taxon>
    </lineage>
</organism>
<gene>
    <name evidence="2" type="ORF">BDW02DRAFT_564915</name>
</gene>
<sequence>MSVPSTAASNAIIYLTLGAFLVLGCYIAWRLRHQSTTEWLSGNRTQKGIPLAFNFIASGECMSAPVLLCT</sequence>
<dbReference type="EMBL" id="ML975251">
    <property type="protein sequence ID" value="KAF1838550.1"/>
    <property type="molecule type" value="Genomic_DNA"/>
</dbReference>
<name>A0A6A5KQZ6_9PLEO</name>
<protein>
    <submittedName>
        <fullName evidence="2">Uncharacterized protein</fullName>
    </submittedName>
</protein>
<dbReference type="AlphaFoldDB" id="A0A6A5KQZ6"/>
<keyword evidence="3" id="KW-1185">Reference proteome</keyword>
<dbReference type="Proteomes" id="UP000800040">
    <property type="component" value="Unassembled WGS sequence"/>
</dbReference>
<keyword evidence="1" id="KW-0812">Transmembrane</keyword>
<keyword evidence="1" id="KW-1133">Transmembrane helix</keyword>